<evidence type="ECO:0000256" key="3">
    <source>
        <dbReference type="ARBA" id="ARBA00023295"/>
    </source>
</evidence>
<dbReference type="PANTHER" id="PTHR42812:SF5">
    <property type="entry name" value="ENDO-ARABINASE"/>
    <property type="match status" value="1"/>
</dbReference>
<organism evidence="4 5">
    <name type="scientific">Paenibacillus catalpae</name>
    <dbReference type="NCBI Taxonomy" id="1045775"/>
    <lineage>
        <taxon>Bacteria</taxon>
        <taxon>Bacillati</taxon>
        <taxon>Bacillota</taxon>
        <taxon>Bacilli</taxon>
        <taxon>Bacillales</taxon>
        <taxon>Paenibacillaceae</taxon>
        <taxon>Paenibacillus</taxon>
    </lineage>
</organism>
<comment type="similarity">
    <text evidence="1">Belongs to the glycosyl hydrolase 43 family.</text>
</comment>
<dbReference type="Proteomes" id="UP000198855">
    <property type="component" value="Unassembled WGS sequence"/>
</dbReference>
<dbReference type="Gene3D" id="2.60.120.260">
    <property type="entry name" value="Galactose-binding domain-like"/>
    <property type="match status" value="1"/>
</dbReference>
<dbReference type="Gene3D" id="2.115.10.20">
    <property type="entry name" value="Glycosyl hydrolase domain, family 43"/>
    <property type="match status" value="1"/>
</dbReference>
<accession>A0A1I1XXQ7</accession>
<name>A0A1I1XXQ7_9BACL</name>
<evidence type="ECO:0000256" key="1">
    <source>
        <dbReference type="ARBA" id="ARBA00009865"/>
    </source>
</evidence>
<dbReference type="AlphaFoldDB" id="A0A1I1XXQ7"/>
<keyword evidence="2 4" id="KW-0378">Hydrolase</keyword>
<evidence type="ECO:0000313" key="4">
    <source>
        <dbReference type="EMBL" id="SFE11538.1"/>
    </source>
</evidence>
<keyword evidence="3" id="KW-0326">Glycosidase</keyword>
<dbReference type="InterPro" id="IPR051795">
    <property type="entry name" value="Glycosyl_Hydrlase_43"/>
</dbReference>
<keyword evidence="5" id="KW-1185">Reference proteome</keyword>
<dbReference type="CDD" id="cd08991">
    <property type="entry name" value="GH43_HoAraf43-like"/>
    <property type="match status" value="1"/>
</dbReference>
<dbReference type="GO" id="GO:0005975">
    <property type="term" value="P:carbohydrate metabolic process"/>
    <property type="evidence" value="ECO:0007669"/>
    <property type="project" value="InterPro"/>
</dbReference>
<proteinExistence type="inferred from homology"/>
<sequence>MMTQKQDEAKVREGLTLDRTYQNPMMLDQEWEDYGIGDPYVLRYNGKYYLYCSTKDWRVGIKAWSSDDLVNWSYEGLVTEEPLTEGAYAPEVVYWNGSFYMYTSPAGKGHYVLQSDSPTGPFTVKTDNLGLTIDGSVFIDDDAKWYFTHAESGGIMASPMSDPYTIEAGDKLNTSLGHWTEGSMIIKRNGVYFMTYTGNHVFSKGYRVNYAVAHESPTGLYTIPDNNPIIMSTDTDFNGLGHSATVLGPDMDSYYIVYHNLAGKSAEGPPVRKLNMDRLTFNGDKMSVLGPTHGMPAQAPELPAFRDPLGDSPGAEKWQPADVSGADESWVTTVSTEERFTAEYNVVVDNGQSVPSSGELETIFSYTDEDNYRSVRINPGRRSISLSDTETGQEVQQASLPEGMDFSKLHTVRVEADQNGTRVYWDGLLLLDNQQLTAKAGRIGYAWKGGLKPELHYTAFTNEAGGSSDNKAIKQVPGTKEAVHAASIGQEGITVHREGTPDGSYSAELSGPEAELAFPVYVRADGDYTVAAMVSDASAGSTLEVEAGGVKRSVKLKAEAFATEDDSSEWMKVPLGKFSLKQGLQWLTVAKGKGSPDIRFIETSEAAVLEGEQEVSFDPDSTFGDWRVDNGTTGLLLDGNNAMMFGGDTRWTDMDLSVQVTQTETAEGEASILLRTTMESSFRDQVADSFIGYELALRNGRIILRKVSYEVNQELTSGVLELENGIAREIRIKLDGTKISVYDGDQKEPLLEWTDRNAFLHGRVGLRTSSSGWQFSHMKVSAE</sequence>
<evidence type="ECO:0000256" key="2">
    <source>
        <dbReference type="ARBA" id="ARBA00022801"/>
    </source>
</evidence>
<reference evidence="5" key="1">
    <citation type="submission" date="2016-10" db="EMBL/GenBank/DDBJ databases">
        <authorList>
            <person name="Varghese N."/>
            <person name="Submissions S."/>
        </authorList>
    </citation>
    <scope>NUCLEOTIDE SEQUENCE [LARGE SCALE GENOMIC DNA]</scope>
    <source>
        <strain evidence="5">CGMCC 1.10784</strain>
    </source>
</reference>
<dbReference type="EMBL" id="FOMT01000002">
    <property type="protein sequence ID" value="SFE11538.1"/>
    <property type="molecule type" value="Genomic_DNA"/>
</dbReference>
<dbReference type="InterPro" id="IPR008979">
    <property type="entry name" value="Galactose-bd-like_sf"/>
</dbReference>
<dbReference type="Pfam" id="PF04616">
    <property type="entry name" value="Glyco_hydro_43"/>
    <property type="match status" value="1"/>
</dbReference>
<gene>
    <name evidence="4" type="ORF">SAMN05216378_2375</name>
</gene>
<dbReference type="SUPFAM" id="SSF49785">
    <property type="entry name" value="Galactose-binding domain-like"/>
    <property type="match status" value="1"/>
</dbReference>
<dbReference type="STRING" id="1045775.SAMN05216378_2375"/>
<protein>
    <submittedName>
        <fullName evidence="4">Glycosyl hydrolases family 43</fullName>
    </submittedName>
</protein>
<dbReference type="InterPro" id="IPR006710">
    <property type="entry name" value="Glyco_hydro_43"/>
</dbReference>
<dbReference type="SUPFAM" id="SSF75005">
    <property type="entry name" value="Arabinanase/levansucrase/invertase"/>
    <property type="match status" value="1"/>
</dbReference>
<evidence type="ECO:0000313" key="5">
    <source>
        <dbReference type="Proteomes" id="UP000198855"/>
    </source>
</evidence>
<dbReference type="InterPro" id="IPR023296">
    <property type="entry name" value="Glyco_hydro_beta-prop_sf"/>
</dbReference>
<dbReference type="Gene3D" id="2.60.120.560">
    <property type="entry name" value="Exo-inulinase, domain 1"/>
    <property type="match status" value="2"/>
</dbReference>
<dbReference type="PANTHER" id="PTHR42812">
    <property type="entry name" value="BETA-XYLOSIDASE"/>
    <property type="match status" value="1"/>
</dbReference>
<dbReference type="GO" id="GO:0004553">
    <property type="term" value="F:hydrolase activity, hydrolyzing O-glycosyl compounds"/>
    <property type="evidence" value="ECO:0007669"/>
    <property type="project" value="InterPro"/>
</dbReference>